<protein>
    <submittedName>
        <fullName evidence="10">Mechanosensitive ion channel</fullName>
    </submittedName>
</protein>
<keyword evidence="4 7" id="KW-0812">Transmembrane</keyword>
<evidence type="ECO:0000259" key="9">
    <source>
        <dbReference type="Pfam" id="PF21082"/>
    </source>
</evidence>
<keyword evidence="5 7" id="KW-1133">Transmembrane helix</keyword>
<dbReference type="InterPro" id="IPR011066">
    <property type="entry name" value="MscS_channel_C_sf"/>
</dbReference>
<dbReference type="Pfam" id="PF00924">
    <property type="entry name" value="MS_channel_2nd"/>
    <property type="match status" value="1"/>
</dbReference>
<feature type="transmembrane region" description="Helical" evidence="7">
    <location>
        <begin position="43"/>
        <end position="65"/>
    </location>
</feature>
<dbReference type="PANTHER" id="PTHR30347">
    <property type="entry name" value="POTASSIUM CHANNEL RELATED"/>
    <property type="match status" value="1"/>
</dbReference>
<dbReference type="Gene3D" id="2.30.30.60">
    <property type="match status" value="1"/>
</dbReference>
<evidence type="ECO:0000256" key="1">
    <source>
        <dbReference type="ARBA" id="ARBA00004651"/>
    </source>
</evidence>
<name>A0ABS8BTU9_9RHOB</name>
<gene>
    <name evidence="10" type="ORF">LGQ03_07855</name>
</gene>
<keyword evidence="11" id="KW-1185">Reference proteome</keyword>
<dbReference type="InterPro" id="IPR023408">
    <property type="entry name" value="MscS_beta-dom_sf"/>
</dbReference>
<dbReference type="EMBL" id="JAJATZ010000003">
    <property type="protein sequence ID" value="MCB5199153.1"/>
    <property type="molecule type" value="Genomic_DNA"/>
</dbReference>
<dbReference type="Gene3D" id="3.30.70.100">
    <property type="match status" value="1"/>
</dbReference>
<evidence type="ECO:0000259" key="8">
    <source>
        <dbReference type="Pfam" id="PF00924"/>
    </source>
</evidence>
<evidence type="ECO:0000256" key="4">
    <source>
        <dbReference type="ARBA" id="ARBA00022692"/>
    </source>
</evidence>
<feature type="transmembrane region" description="Helical" evidence="7">
    <location>
        <begin position="155"/>
        <end position="174"/>
    </location>
</feature>
<keyword evidence="3" id="KW-1003">Cell membrane</keyword>
<evidence type="ECO:0000256" key="2">
    <source>
        <dbReference type="ARBA" id="ARBA00008017"/>
    </source>
</evidence>
<dbReference type="PANTHER" id="PTHR30347:SF1">
    <property type="entry name" value="MECHANOSENSITIVE CHANNEL MSCK"/>
    <property type="match status" value="1"/>
</dbReference>
<accession>A0ABS8BTU9</accession>
<dbReference type="Pfam" id="PF21082">
    <property type="entry name" value="MS_channel_3rd"/>
    <property type="match status" value="1"/>
</dbReference>
<feature type="transmembrane region" description="Helical" evidence="7">
    <location>
        <begin position="120"/>
        <end position="143"/>
    </location>
</feature>
<keyword evidence="6 7" id="KW-0472">Membrane</keyword>
<dbReference type="InterPro" id="IPR052702">
    <property type="entry name" value="MscS-like_channel"/>
</dbReference>
<evidence type="ECO:0000313" key="11">
    <source>
        <dbReference type="Proteomes" id="UP001138961"/>
    </source>
</evidence>
<dbReference type="InterPro" id="IPR010920">
    <property type="entry name" value="LSM_dom_sf"/>
</dbReference>
<feature type="domain" description="Mechanosensitive ion channel MscS C-terminal" evidence="9">
    <location>
        <begin position="349"/>
        <end position="432"/>
    </location>
</feature>
<dbReference type="SUPFAM" id="SSF82689">
    <property type="entry name" value="Mechanosensitive channel protein MscS (YggB), C-terminal domain"/>
    <property type="match status" value="1"/>
</dbReference>
<feature type="domain" description="Mechanosensitive ion channel MscS" evidence="8">
    <location>
        <begin position="275"/>
        <end position="341"/>
    </location>
</feature>
<comment type="caution">
    <text evidence="10">The sequence shown here is derived from an EMBL/GenBank/DDBJ whole genome shotgun (WGS) entry which is preliminary data.</text>
</comment>
<comment type="similarity">
    <text evidence="2">Belongs to the MscS (TC 1.A.23) family.</text>
</comment>
<feature type="transmembrane region" description="Helical" evidence="7">
    <location>
        <begin position="186"/>
        <end position="208"/>
    </location>
</feature>
<feature type="transmembrane region" description="Helical" evidence="7">
    <location>
        <begin position="254"/>
        <end position="272"/>
    </location>
</feature>
<dbReference type="Gene3D" id="1.10.287.1260">
    <property type="match status" value="1"/>
</dbReference>
<proteinExistence type="inferred from homology"/>
<dbReference type="Proteomes" id="UP001138961">
    <property type="component" value="Unassembled WGS sequence"/>
</dbReference>
<dbReference type="InterPro" id="IPR049278">
    <property type="entry name" value="MS_channel_C"/>
</dbReference>
<dbReference type="RefSeq" id="WP_226747964.1">
    <property type="nucleotide sequence ID" value="NZ_JAJATZ010000003.1"/>
</dbReference>
<feature type="transmembrane region" description="Helical" evidence="7">
    <location>
        <begin position="229"/>
        <end position="248"/>
    </location>
</feature>
<evidence type="ECO:0000256" key="5">
    <source>
        <dbReference type="ARBA" id="ARBA00022989"/>
    </source>
</evidence>
<feature type="transmembrane region" description="Helical" evidence="7">
    <location>
        <begin position="86"/>
        <end position="108"/>
    </location>
</feature>
<dbReference type="InterPro" id="IPR011014">
    <property type="entry name" value="MscS_channel_TM-2"/>
</dbReference>
<evidence type="ECO:0000256" key="3">
    <source>
        <dbReference type="ARBA" id="ARBA00022475"/>
    </source>
</evidence>
<evidence type="ECO:0000256" key="7">
    <source>
        <dbReference type="SAM" id="Phobius"/>
    </source>
</evidence>
<organism evidence="10 11">
    <name type="scientific">Loktanella gaetbuli</name>
    <dbReference type="NCBI Taxonomy" id="2881335"/>
    <lineage>
        <taxon>Bacteria</taxon>
        <taxon>Pseudomonadati</taxon>
        <taxon>Pseudomonadota</taxon>
        <taxon>Alphaproteobacteria</taxon>
        <taxon>Rhodobacterales</taxon>
        <taxon>Roseobacteraceae</taxon>
        <taxon>Loktanella</taxon>
    </lineage>
</organism>
<dbReference type="SUPFAM" id="SSF82861">
    <property type="entry name" value="Mechanosensitive channel protein MscS (YggB), transmembrane region"/>
    <property type="match status" value="1"/>
</dbReference>
<evidence type="ECO:0000313" key="10">
    <source>
        <dbReference type="EMBL" id="MCB5199153.1"/>
    </source>
</evidence>
<dbReference type="InterPro" id="IPR006685">
    <property type="entry name" value="MscS_channel_2nd"/>
</dbReference>
<comment type="subcellular location">
    <subcellularLocation>
        <location evidence="1">Cell membrane</location>
        <topology evidence="1">Multi-pass membrane protein</topology>
    </subcellularLocation>
</comment>
<dbReference type="SUPFAM" id="SSF50182">
    <property type="entry name" value="Sm-like ribonucleoproteins"/>
    <property type="match status" value="1"/>
</dbReference>
<reference evidence="10" key="1">
    <citation type="submission" date="2021-10" db="EMBL/GenBank/DDBJ databases">
        <title>Loktanella gaetbuli sp. nov., isolated from a tidal flat.</title>
        <authorList>
            <person name="Park S."/>
            <person name="Yoon J.-H."/>
        </authorList>
    </citation>
    <scope>NUCLEOTIDE SEQUENCE</scope>
    <source>
        <strain evidence="10">TSTF-M6</strain>
    </source>
</reference>
<evidence type="ECO:0000256" key="6">
    <source>
        <dbReference type="ARBA" id="ARBA00023136"/>
    </source>
</evidence>
<sequence>MAVHDDLLLAAETPETPIAEIVGVGHDLIQQAEVFISSLWRPWILYQILIFVGIFLAAHMVRHIFAPRLRNWIKEREDWPMWRIRWMLVVHRRLRGIAFVVIIWLVIFVMQEVTWNSRSYLLQIIGNLALAWLLVALTTRLIGNPFMRGVARYTLWAWITLRILGLTDEFSALLDSAAFHIGEVRFSLLQLVQAVLIIGVLWIGARFLSRTATGRIRGNNDISPSMQVLAVKAMQIALYSAAVFIGLRTIGIDLTGLAVLSGAIGVGLGFGLQKVVSNLVSGVIILLDKSIKPGDVISLGDTFGWINSLGARYVSITTRDGKEYLIPNEDLITGQVVNWSHSNEFVRLDIYFGTAYSDNPHDVRRIAIAAAQSVDRVLSSRPTVCHIVGFGDSSVDYILRFWISDPTGGLTNIRGNVYLALWDAFAENGISIPFPQREVKVLDDSVLSTRQID</sequence>